<keyword evidence="2 5" id="KW-0479">Metal-binding</keyword>
<keyword evidence="7" id="KW-1185">Reference proteome</keyword>
<feature type="binding site" evidence="5">
    <location>
        <position position="231"/>
    </location>
    <ligand>
        <name>Fe cation</name>
        <dbReference type="ChEBI" id="CHEBI:24875"/>
        <note>catalytic</note>
    </ligand>
</feature>
<dbReference type="OrthoDB" id="1069523at2759"/>
<dbReference type="PANTHER" id="PTHR10543">
    <property type="entry name" value="BETA-CAROTENE DIOXYGENASE"/>
    <property type="match status" value="1"/>
</dbReference>
<evidence type="ECO:0000256" key="5">
    <source>
        <dbReference type="PIRSR" id="PIRSR604294-1"/>
    </source>
</evidence>
<sequence>MMGSMALKRKRGGNHPYLSGNFAPVRRTLPLTPCKYIGAIPSELTNGQYVRNGGNPVTNEELGREAHWFDGDGMLSGILFKESPAKHGDIEPQFVNQYILTDCLLSSITSPSLKSPILPSIATMVNPASSLLWIIWRVIRTLLLVLLSYSPGSKLAIKRISVANTGLFYHDGRALATCESGPPLRVQLPNLETVGWYNGNESEGESHVKLAEEAFGGTGVLSWMQEWTTGHPKVDPETKELLLYHCTFIAPYIHYTIVPTTTRGKEAYTSPAFPKLMNKPIPGVSGAKMMHDFGVSRQHTVIMDLPLSLNPFNLLKNKPVVAYDSSEASRFGVFPRRNPSAIRWFETSACCIFHTANTWDQVDHHGQAVGVNMLACRLTSASLVFSAGNVAAPQPTKETADKIRKALPRDGLDHASDLESSRWERTPLLQSQREFTPEEESEQCRLYYYYFSLTTGKITHQYGLSAIPFEFPTLNPTKEMSTARYIYGCSTSASSFGAALGRAVKIDVIAKIDALALIEKARIGRPTEVTGCVDRRSVAEVLSDNEFNVQDPVRCFKMPEGWYAQEARFVARDSTQSEDDGFLLFYAFDEAQMDEDGECPDNAVSQLWVLDAKGMRDVICKVTLPQRVPYGLHGGWFSEEQIAEQREVEIFRKIPALKTKEQRNTWDRIREAMIGMLG</sequence>
<dbReference type="GO" id="GO:0046872">
    <property type="term" value="F:metal ion binding"/>
    <property type="evidence" value="ECO:0007669"/>
    <property type="project" value="UniProtKB-KW"/>
</dbReference>
<evidence type="ECO:0000256" key="1">
    <source>
        <dbReference type="ARBA" id="ARBA00006787"/>
    </source>
</evidence>
<feature type="binding site" evidence="5">
    <location>
        <position position="291"/>
    </location>
    <ligand>
        <name>Fe cation</name>
        <dbReference type="ChEBI" id="CHEBI:24875"/>
        <note>catalytic</note>
    </ligand>
</feature>
<evidence type="ECO:0000256" key="4">
    <source>
        <dbReference type="ARBA" id="ARBA00023004"/>
    </source>
</evidence>
<dbReference type="AlphaFoldDB" id="A0A9P4P2V1"/>
<evidence type="ECO:0000256" key="2">
    <source>
        <dbReference type="ARBA" id="ARBA00022723"/>
    </source>
</evidence>
<feature type="binding site" evidence="5">
    <location>
        <position position="354"/>
    </location>
    <ligand>
        <name>Fe cation</name>
        <dbReference type="ChEBI" id="CHEBI:24875"/>
        <note>catalytic</note>
    </ligand>
</feature>
<gene>
    <name evidence="6" type="ORF">EJ08DRAFT_625089</name>
</gene>
<accession>A0A9P4P2V1</accession>
<evidence type="ECO:0000256" key="3">
    <source>
        <dbReference type="ARBA" id="ARBA00023002"/>
    </source>
</evidence>
<comment type="similarity">
    <text evidence="1">Belongs to the carotenoid oxygenase family.</text>
</comment>
<dbReference type="GO" id="GO:0010436">
    <property type="term" value="F:carotenoid dioxygenase activity"/>
    <property type="evidence" value="ECO:0007669"/>
    <property type="project" value="TreeGrafter"/>
</dbReference>
<comment type="caution">
    <text evidence="6">The sequence shown here is derived from an EMBL/GenBank/DDBJ whole genome shotgun (WGS) entry which is preliminary data.</text>
</comment>
<keyword evidence="3" id="KW-0560">Oxidoreductase</keyword>
<dbReference type="Proteomes" id="UP000800235">
    <property type="component" value="Unassembled WGS sequence"/>
</dbReference>
<keyword evidence="4 5" id="KW-0408">Iron</keyword>
<dbReference type="Pfam" id="PF03055">
    <property type="entry name" value="RPE65"/>
    <property type="match status" value="1"/>
</dbReference>
<comment type="cofactor">
    <cofactor evidence="5">
        <name>Fe(2+)</name>
        <dbReference type="ChEBI" id="CHEBI:29033"/>
    </cofactor>
    <text evidence="5">Binds 1 Fe(2+) ion per subunit.</text>
</comment>
<protein>
    <submittedName>
        <fullName evidence="6">Carotenoid oxygenase</fullName>
    </submittedName>
</protein>
<dbReference type="PANTHER" id="PTHR10543:SF89">
    <property type="entry name" value="CAROTENOID 9,10(9',10')-CLEAVAGE DIOXYGENASE 1"/>
    <property type="match status" value="1"/>
</dbReference>
<reference evidence="6" key="1">
    <citation type="journal article" date="2020" name="Stud. Mycol.">
        <title>101 Dothideomycetes genomes: a test case for predicting lifestyles and emergence of pathogens.</title>
        <authorList>
            <person name="Haridas S."/>
            <person name="Albert R."/>
            <person name="Binder M."/>
            <person name="Bloem J."/>
            <person name="Labutti K."/>
            <person name="Salamov A."/>
            <person name="Andreopoulos B."/>
            <person name="Baker S."/>
            <person name="Barry K."/>
            <person name="Bills G."/>
            <person name="Bluhm B."/>
            <person name="Cannon C."/>
            <person name="Castanera R."/>
            <person name="Culley D."/>
            <person name="Daum C."/>
            <person name="Ezra D."/>
            <person name="Gonzalez J."/>
            <person name="Henrissat B."/>
            <person name="Kuo A."/>
            <person name="Liang C."/>
            <person name="Lipzen A."/>
            <person name="Lutzoni F."/>
            <person name="Magnuson J."/>
            <person name="Mondo S."/>
            <person name="Nolan M."/>
            <person name="Ohm R."/>
            <person name="Pangilinan J."/>
            <person name="Park H.-J."/>
            <person name="Ramirez L."/>
            <person name="Alfaro M."/>
            <person name="Sun H."/>
            <person name="Tritt A."/>
            <person name="Yoshinaga Y."/>
            <person name="Zwiers L.-H."/>
            <person name="Turgeon B."/>
            <person name="Goodwin S."/>
            <person name="Spatafora J."/>
            <person name="Crous P."/>
            <person name="Grigoriev I."/>
        </authorList>
    </citation>
    <scope>NUCLEOTIDE SEQUENCE</scope>
    <source>
        <strain evidence="6">CBS 130266</strain>
    </source>
</reference>
<evidence type="ECO:0000313" key="6">
    <source>
        <dbReference type="EMBL" id="KAF2435644.1"/>
    </source>
</evidence>
<evidence type="ECO:0000313" key="7">
    <source>
        <dbReference type="Proteomes" id="UP000800235"/>
    </source>
</evidence>
<dbReference type="EMBL" id="MU007012">
    <property type="protein sequence ID" value="KAF2435644.1"/>
    <property type="molecule type" value="Genomic_DNA"/>
</dbReference>
<proteinExistence type="inferred from homology"/>
<feature type="binding site" evidence="5">
    <location>
        <position position="633"/>
    </location>
    <ligand>
        <name>Fe cation</name>
        <dbReference type="ChEBI" id="CHEBI:24875"/>
        <note>catalytic</note>
    </ligand>
</feature>
<name>A0A9P4P2V1_9PEZI</name>
<dbReference type="InterPro" id="IPR004294">
    <property type="entry name" value="Carotenoid_Oase"/>
</dbReference>
<organism evidence="6 7">
    <name type="scientific">Tothia fuscella</name>
    <dbReference type="NCBI Taxonomy" id="1048955"/>
    <lineage>
        <taxon>Eukaryota</taxon>
        <taxon>Fungi</taxon>
        <taxon>Dikarya</taxon>
        <taxon>Ascomycota</taxon>
        <taxon>Pezizomycotina</taxon>
        <taxon>Dothideomycetes</taxon>
        <taxon>Pleosporomycetidae</taxon>
        <taxon>Venturiales</taxon>
        <taxon>Cylindrosympodiaceae</taxon>
        <taxon>Tothia</taxon>
    </lineage>
</organism>
<dbReference type="GO" id="GO:0016121">
    <property type="term" value="P:carotene catabolic process"/>
    <property type="evidence" value="ECO:0007669"/>
    <property type="project" value="TreeGrafter"/>
</dbReference>